<accession>A0ABU6R9P6</accession>
<comment type="caution">
    <text evidence="1">The sequence shown here is derived from an EMBL/GenBank/DDBJ whole genome shotgun (WGS) entry which is preliminary data.</text>
</comment>
<protein>
    <submittedName>
        <fullName evidence="1">Uncharacterized protein</fullName>
    </submittedName>
</protein>
<evidence type="ECO:0000313" key="1">
    <source>
        <dbReference type="EMBL" id="MED6120701.1"/>
    </source>
</evidence>
<organism evidence="1 2">
    <name type="scientific">Stylosanthes scabra</name>
    <dbReference type="NCBI Taxonomy" id="79078"/>
    <lineage>
        <taxon>Eukaryota</taxon>
        <taxon>Viridiplantae</taxon>
        <taxon>Streptophyta</taxon>
        <taxon>Embryophyta</taxon>
        <taxon>Tracheophyta</taxon>
        <taxon>Spermatophyta</taxon>
        <taxon>Magnoliopsida</taxon>
        <taxon>eudicotyledons</taxon>
        <taxon>Gunneridae</taxon>
        <taxon>Pentapetalae</taxon>
        <taxon>rosids</taxon>
        <taxon>fabids</taxon>
        <taxon>Fabales</taxon>
        <taxon>Fabaceae</taxon>
        <taxon>Papilionoideae</taxon>
        <taxon>50 kb inversion clade</taxon>
        <taxon>dalbergioids sensu lato</taxon>
        <taxon>Dalbergieae</taxon>
        <taxon>Pterocarpus clade</taxon>
        <taxon>Stylosanthes</taxon>
    </lineage>
</organism>
<dbReference type="Proteomes" id="UP001341840">
    <property type="component" value="Unassembled WGS sequence"/>
</dbReference>
<dbReference type="EMBL" id="JASCZI010030290">
    <property type="protein sequence ID" value="MED6120701.1"/>
    <property type="molecule type" value="Genomic_DNA"/>
</dbReference>
<sequence length="123" mass="13730">MAMGALLWNQARKENKVQKGDHSCTSLIVPVVFAKYRKLQIQLLRVSSNDFDPSWKIGEGRSSYINNICLEIVADGDGELDAIAFVKSAVTVGYDRRLVDEEIFAAIVELDEAETLVVDLQKQ</sequence>
<keyword evidence="2" id="KW-1185">Reference proteome</keyword>
<reference evidence="1 2" key="1">
    <citation type="journal article" date="2023" name="Plants (Basel)">
        <title>Bridging the Gap: Combining Genomics and Transcriptomics Approaches to Understand Stylosanthes scabra, an Orphan Legume from the Brazilian Caatinga.</title>
        <authorList>
            <person name="Ferreira-Neto J.R.C."/>
            <person name="da Silva M.D."/>
            <person name="Binneck E."/>
            <person name="de Melo N.F."/>
            <person name="da Silva R.H."/>
            <person name="de Melo A.L.T.M."/>
            <person name="Pandolfi V."/>
            <person name="Bustamante F.O."/>
            <person name="Brasileiro-Vidal A.C."/>
            <person name="Benko-Iseppon A.M."/>
        </authorList>
    </citation>
    <scope>NUCLEOTIDE SEQUENCE [LARGE SCALE GENOMIC DNA]</scope>
    <source>
        <tissue evidence="1">Leaves</tissue>
    </source>
</reference>
<evidence type="ECO:0000313" key="2">
    <source>
        <dbReference type="Proteomes" id="UP001341840"/>
    </source>
</evidence>
<proteinExistence type="predicted"/>
<name>A0ABU6R9P6_9FABA</name>
<gene>
    <name evidence="1" type="ORF">PIB30_023466</name>
</gene>